<sequence length="355" mass="40984">MSTKSRFADKLSEVLFLEIKKENVKKLFHIESNEDVYVPVKASSIVGKVKTEKNVGQLPISFFIEGMFYVMGADEKFKFNDMYTNILVNLKDSDKFIKGKIAENIKHKNYEDAYILIKGLCKIEDSAEIYDKVLIIVEELRKLDKSYEDEELQVIEKLKKYGNYPMAYFYEALIMKERGDFDKALFCINTYISSGGEESLDITEFKESLKLIINYEKGKEILYDIPKEALSLLLPLLDEFGDDATLYYYIAVAYRILENYEKAIYYLNESISIDSSIVEVINELGINYASLGDYETAIGYLRKAFEATKSIEICTNIIMCYLNNEDIKNAKLHLEIAKKINPEDEIVVQLSQIIK</sequence>
<evidence type="ECO:0000256" key="1">
    <source>
        <dbReference type="PROSITE-ProRule" id="PRU00339"/>
    </source>
</evidence>
<dbReference type="STRING" id="1548.CSCA_4778"/>
<keyword evidence="1" id="KW-0802">TPR repeat</keyword>
<evidence type="ECO:0000313" key="3">
    <source>
        <dbReference type="Proteomes" id="UP000033115"/>
    </source>
</evidence>
<feature type="repeat" description="TPR" evidence="1">
    <location>
        <begin position="244"/>
        <end position="277"/>
    </location>
</feature>
<dbReference type="PROSITE" id="PS50005">
    <property type="entry name" value="TPR"/>
    <property type="match status" value="2"/>
</dbReference>
<organism evidence="2 3">
    <name type="scientific">Clostridium scatologenes</name>
    <dbReference type="NCBI Taxonomy" id="1548"/>
    <lineage>
        <taxon>Bacteria</taxon>
        <taxon>Bacillati</taxon>
        <taxon>Bacillota</taxon>
        <taxon>Clostridia</taxon>
        <taxon>Eubacteriales</taxon>
        <taxon>Clostridiaceae</taxon>
        <taxon>Clostridium</taxon>
    </lineage>
</organism>
<dbReference type="InterPro" id="IPR011990">
    <property type="entry name" value="TPR-like_helical_dom_sf"/>
</dbReference>
<proteinExistence type="predicted"/>
<evidence type="ECO:0000313" key="2">
    <source>
        <dbReference type="EMBL" id="AKA71903.1"/>
    </source>
</evidence>
<dbReference type="SUPFAM" id="SSF48452">
    <property type="entry name" value="TPR-like"/>
    <property type="match status" value="1"/>
</dbReference>
<dbReference type="AlphaFoldDB" id="A0A0E3MBN2"/>
<dbReference type="SMART" id="SM00028">
    <property type="entry name" value="TPR"/>
    <property type="match status" value="3"/>
</dbReference>
<dbReference type="Gene3D" id="1.25.40.10">
    <property type="entry name" value="Tetratricopeptide repeat domain"/>
    <property type="match status" value="1"/>
</dbReference>
<dbReference type="KEGG" id="csq:CSCA_4778"/>
<feature type="repeat" description="TPR" evidence="1">
    <location>
        <begin position="278"/>
        <end position="311"/>
    </location>
</feature>
<name>A0A0E3MBN2_CLOSL</name>
<reference evidence="2 3" key="1">
    <citation type="journal article" date="2015" name="J. Biotechnol.">
        <title>Complete genome sequence of a malodorant-producing acetogen, Clostridium scatologenes ATCC 25775(T).</title>
        <authorList>
            <person name="Zhu Z."/>
            <person name="Guo T."/>
            <person name="Zheng H."/>
            <person name="Song T."/>
            <person name="Ouyang P."/>
            <person name="Xie J."/>
        </authorList>
    </citation>
    <scope>NUCLEOTIDE SEQUENCE [LARGE SCALE GENOMIC DNA]</scope>
    <source>
        <strain evidence="2 3">ATCC 25775</strain>
    </source>
</reference>
<protein>
    <submittedName>
        <fullName evidence="2">TPR repeat-containing protein</fullName>
    </submittedName>
</protein>
<dbReference type="Pfam" id="PF13181">
    <property type="entry name" value="TPR_8"/>
    <property type="match status" value="2"/>
</dbReference>
<dbReference type="EMBL" id="CP009933">
    <property type="protein sequence ID" value="AKA71903.1"/>
    <property type="molecule type" value="Genomic_DNA"/>
</dbReference>
<gene>
    <name evidence="2" type="ORF">CSCA_4778</name>
</gene>
<dbReference type="InterPro" id="IPR019734">
    <property type="entry name" value="TPR_rpt"/>
</dbReference>
<dbReference type="RefSeq" id="WP_029163636.1">
    <property type="nucleotide sequence ID" value="NZ_CP009933.1"/>
</dbReference>
<accession>A0A0E3MBN2</accession>
<keyword evidence="3" id="KW-1185">Reference proteome</keyword>
<dbReference type="HOGENOM" id="CLU_064073_0_0_9"/>
<dbReference type="Proteomes" id="UP000033115">
    <property type="component" value="Chromosome"/>
</dbReference>